<keyword evidence="3" id="KW-1185">Reference proteome</keyword>
<keyword evidence="1" id="KW-1133">Transmembrane helix</keyword>
<protein>
    <submittedName>
        <fullName evidence="2">Uncharacterized protein</fullName>
    </submittedName>
</protein>
<evidence type="ECO:0000313" key="3">
    <source>
        <dbReference type="Proteomes" id="UP000272503"/>
    </source>
</evidence>
<reference evidence="2 3" key="1">
    <citation type="submission" date="2018-10" db="EMBL/GenBank/DDBJ databases">
        <authorList>
            <person name="Li J."/>
        </authorList>
    </citation>
    <scope>NUCLEOTIDE SEQUENCE [LARGE SCALE GENOMIC DNA]</scope>
    <source>
        <strain evidence="2 3">IF 016277</strain>
    </source>
</reference>
<gene>
    <name evidence="2" type="ORF">D9V32_15060</name>
</gene>
<sequence>MNATNRIVNRALLLVTGLALAAVGMLLLLASGRFPWLDPAADAVAEWGDSVGAWAGSFLFEIPGLGEVSGGLLIGFVAAIVLLVLLIIFLATRGGGRTGTAARRETERGNTEIDARLADDLIAAVLRESTDVLSAHTGVYRVRRAPAIRISLTLRRGAQLPRVLDSVDGALTRWDALVGHEIPVVLHLQGRGWLDRWRSATRVR</sequence>
<dbReference type="AlphaFoldDB" id="A0A3L6ZY80"/>
<evidence type="ECO:0000313" key="2">
    <source>
        <dbReference type="EMBL" id="RLP72764.1"/>
    </source>
</evidence>
<dbReference type="EMBL" id="RCUX01000016">
    <property type="protein sequence ID" value="RLP72764.1"/>
    <property type="molecule type" value="Genomic_DNA"/>
</dbReference>
<organism evidence="2 3">
    <name type="scientific">Mycetocola tolaasinivorans</name>
    <dbReference type="NCBI Taxonomy" id="76635"/>
    <lineage>
        <taxon>Bacteria</taxon>
        <taxon>Bacillati</taxon>
        <taxon>Actinomycetota</taxon>
        <taxon>Actinomycetes</taxon>
        <taxon>Micrococcales</taxon>
        <taxon>Microbacteriaceae</taxon>
        <taxon>Mycetocola</taxon>
    </lineage>
</organism>
<accession>A0A3L6ZY80</accession>
<keyword evidence="1" id="KW-0812">Transmembrane</keyword>
<comment type="caution">
    <text evidence="2">The sequence shown here is derived from an EMBL/GenBank/DDBJ whole genome shotgun (WGS) entry which is preliminary data.</text>
</comment>
<feature type="transmembrane region" description="Helical" evidence="1">
    <location>
        <begin position="68"/>
        <end position="91"/>
    </location>
</feature>
<dbReference type="RefSeq" id="WP_121649742.1">
    <property type="nucleotide sequence ID" value="NZ_RCUX01000016.1"/>
</dbReference>
<proteinExistence type="predicted"/>
<feature type="transmembrane region" description="Helical" evidence="1">
    <location>
        <begin position="12"/>
        <end position="30"/>
    </location>
</feature>
<dbReference type="Proteomes" id="UP000272503">
    <property type="component" value="Unassembled WGS sequence"/>
</dbReference>
<keyword evidence="1" id="KW-0472">Membrane</keyword>
<name>A0A3L6ZY80_9MICO</name>
<dbReference type="OrthoDB" id="5123397at2"/>
<evidence type="ECO:0000256" key="1">
    <source>
        <dbReference type="SAM" id="Phobius"/>
    </source>
</evidence>